<dbReference type="Proteomes" id="UP000593991">
    <property type="component" value="Segment"/>
</dbReference>
<name>A0A7L8ZIR1_9CAUD</name>
<dbReference type="EMBL" id="MT939242">
    <property type="protein sequence ID" value="QOI68856.1"/>
    <property type="molecule type" value="Genomic_DNA"/>
</dbReference>
<gene>
    <name evidence="1" type="ORF">phi9184_ORF037</name>
</gene>
<dbReference type="InterPro" id="IPR021739">
    <property type="entry name" value="SaV-like"/>
</dbReference>
<keyword evidence="2" id="KW-1185">Reference proteome</keyword>
<organism evidence="1 2">
    <name type="scientific">Enterococcus phage 9184</name>
    <dbReference type="NCBI Taxonomy" id="2763103"/>
    <lineage>
        <taxon>Viruses</taxon>
        <taxon>Duplodnaviria</taxon>
        <taxon>Heunggongvirae</taxon>
        <taxon>Uroviricota</taxon>
        <taxon>Caudoviricetes</taxon>
        <taxon>Thiercelinvirus</taxon>
        <taxon>Thiercelinvirus v9184</taxon>
    </lineage>
</organism>
<evidence type="ECO:0000313" key="2">
    <source>
        <dbReference type="Proteomes" id="UP000593991"/>
    </source>
</evidence>
<accession>A0A7L8ZIR1</accession>
<evidence type="ECO:0000313" key="1">
    <source>
        <dbReference type="EMBL" id="QOI68856.1"/>
    </source>
</evidence>
<reference evidence="1 2" key="1">
    <citation type="submission" date="2020-08" db="EMBL/GenBank/DDBJ databases">
        <authorList>
            <person name="Canfield G.S."/>
            <person name="Duerkop B.A."/>
        </authorList>
    </citation>
    <scope>NUCLEOTIDE SEQUENCE [LARGE SCALE GENOMIC DNA]</scope>
</reference>
<dbReference type="Pfam" id="PF11753">
    <property type="entry name" value="DUF3310"/>
    <property type="match status" value="1"/>
</dbReference>
<proteinExistence type="predicted"/>
<protein>
    <submittedName>
        <fullName evidence="1">Uncharacterized protein</fullName>
    </submittedName>
</protein>
<sequence>MFKVGDKVRCINNAGKTDILAAGNIYEITRVRYSSTLKETFVCLKNYMLEYSESRFEKVLDSNESEELQNTLDKVLQGSRITASVVEPEELKNTTRYKTNSGKQLFDVLEDDLLSYEELRGFYKANIYKYTHRYKQKNGIEDLKKVKIYADQLIKLEEKENEL</sequence>